<dbReference type="GO" id="GO:0061630">
    <property type="term" value="F:ubiquitin protein ligase activity"/>
    <property type="evidence" value="ECO:0007669"/>
    <property type="project" value="UniProtKB-EC"/>
</dbReference>
<comment type="similarity">
    <text evidence="14">Belongs to the RING-type zinc finger family. ATL subfamily.</text>
</comment>
<evidence type="ECO:0000256" key="10">
    <source>
        <dbReference type="ARBA" id="ARBA00022786"/>
    </source>
</evidence>
<dbReference type="PANTHER" id="PTHR46279:SF10">
    <property type="entry name" value="RING-TYPE E3 UBIQUITIN TRANSFERASE"/>
    <property type="match status" value="1"/>
</dbReference>
<organism evidence="16">
    <name type="scientific">Glycine soja</name>
    <name type="common">Wild soybean</name>
    <dbReference type="NCBI Taxonomy" id="3848"/>
    <lineage>
        <taxon>Eukaryota</taxon>
        <taxon>Viridiplantae</taxon>
        <taxon>Streptophyta</taxon>
        <taxon>Embryophyta</taxon>
        <taxon>Tracheophyta</taxon>
        <taxon>Spermatophyta</taxon>
        <taxon>Magnoliopsida</taxon>
        <taxon>eudicotyledons</taxon>
        <taxon>Gunneridae</taxon>
        <taxon>Pentapetalae</taxon>
        <taxon>rosids</taxon>
        <taxon>fabids</taxon>
        <taxon>Fabales</taxon>
        <taxon>Fabaceae</taxon>
        <taxon>Papilionoideae</taxon>
        <taxon>50 kb inversion clade</taxon>
        <taxon>NPAAA clade</taxon>
        <taxon>indigoferoid/millettioid clade</taxon>
        <taxon>Phaseoleae</taxon>
        <taxon>Glycine</taxon>
        <taxon>Glycine subgen. Soja</taxon>
    </lineage>
</organism>
<evidence type="ECO:0000256" key="12">
    <source>
        <dbReference type="ARBA" id="ARBA00022989"/>
    </source>
</evidence>
<gene>
    <name evidence="16" type="ORF">glysoja_024438</name>
</gene>
<dbReference type="EC" id="2.3.2.27" evidence="4"/>
<evidence type="ECO:0000256" key="13">
    <source>
        <dbReference type="ARBA" id="ARBA00023136"/>
    </source>
</evidence>
<evidence type="ECO:0000256" key="7">
    <source>
        <dbReference type="ARBA" id="ARBA00022723"/>
    </source>
</evidence>
<dbReference type="EMBL" id="KN643292">
    <property type="protein sequence ID" value="KHN44218.1"/>
    <property type="molecule type" value="Genomic_DNA"/>
</dbReference>
<protein>
    <recommendedName>
        <fullName evidence="4">RING-type E3 ubiquitin transferase</fullName>
        <ecNumber evidence="4">2.3.2.27</ecNumber>
    </recommendedName>
</protein>
<keyword evidence="7" id="KW-0479">Metal-binding</keyword>
<dbReference type="PANTHER" id="PTHR46279">
    <property type="entry name" value="RING/U-BOX SUPERFAMILY PROTEIN"/>
    <property type="match status" value="1"/>
</dbReference>
<evidence type="ECO:0000256" key="9">
    <source>
        <dbReference type="ARBA" id="ARBA00022771"/>
    </source>
</evidence>
<evidence type="ECO:0000256" key="11">
    <source>
        <dbReference type="ARBA" id="ARBA00022833"/>
    </source>
</evidence>
<comment type="catalytic activity">
    <reaction evidence="1">
        <text>S-ubiquitinyl-[E2 ubiquitin-conjugating enzyme]-L-cysteine + [acceptor protein]-L-lysine = [E2 ubiquitin-conjugating enzyme]-L-cysteine + N(6)-ubiquitinyl-[acceptor protein]-L-lysine.</text>
        <dbReference type="EC" id="2.3.2.27"/>
    </reaction>
</comment>
<evidence type="ECO:0000313" key="16">
    <source>
        <dbReference type="EMBL" id="KHN44218.1"/>
    </source>
</evidence>
<sequence>MSIEVLEYPKLTLFILLNPHLIALASIETCLDSVCDTHEPVIRFPFRIEGEQENSCGHPGFSVSCSQNGQTLLNLFYCGELRIQRINYAAQQPPPIIHLLQLGVPRSSLPAHKLSQRFS</sequence>
<reference evidence="16" key="1">
    <citation type="submission" date="2014-07" db="EMBL/GenBank/DDBJ databases">
        <title>Identification of a novel salt tolerance gene in wild soybean by whole-genome sequencing.</title>
        <authorList>
            <person name="Lam H.-M."/>
            <person name="Qi X."/>
            <person name="Li M.-W."/>
            <person name="Liu X."/>
            <person name="Xie M."/>
            <person name="Ni M."/>
            <person name="Xu X."/>
        </authorList>
    </citation>
    <scope>NUCLEOTIDE SEQUENCE [LARGE SCALE GENOMIC DNA]</scope>
    <source>
        <tissue evidence="16">Root</tissue>
    </source>
</reference>
<dbReference type="GO" id="GO:0016020">
    <property type="term" value="C:membrane"/>
    <property type="evidence" value="ECO:0007669"/>
    <property type="project" value="UniProtKB-SubCell"/>
</dbReference>
<dbReference type="AlphaFoldDB" id="A0A0B2SHA9"/>
<evidence type="ECO:0000256" key="8">
    <source>
        <dbReference type="ARBA" id="ARBA00022729"/>
    </source>
</evidence>
<accession>A0A0B2SHA9</accession>
<evidence type="ECO:0000259" key="15">
    <source>
        <dbReference type="Pfam" id="PF13947"/>
    </source>
</evidence>
<keyword evidence="5" id="KW-0808">Transferase</keyword>
<evidence type="ECO:0000256" key="6">
    <source>
        <dbReference type="ARBA" id="ARBA00022692"/>
    </source>
</evidence>
<dbReference type="Proteomes" id="UP000053555">
    <property type="component" value="Unassembled WGS sequence"/>
</dbReference>
<evidence type="ECO:0000256" key="2">
    <source>
        <dbReference type="ARBA" id="ARBA00004167"/>
    </source>
</evidence>
<dbReference type="InterPro" id="IPR025287">
    <property type="entry name" value="WAK_GUB"/>
</dbReference>
<evidence type="ECO:0000256" key="4">
    <source>
        <dbReference type="ARBA" id="ARBA00012483"/>
    </source>
</evidence>
<evidence type="ECO:0000256" key="5">
    <source>
        <dbReference type="ARBA" id="ARBA00022679"/>
    </source>
</evidence>
<keyword evidence="11" id="KW-0862">Zinc</keyword>
<keyword evidence="12" id="KW-1133">Transmembrane helix</keyword>
<evidence type="ECO:0000256" key="14">
    <source>
        <dbReference type="ARBA" id="ARBA00024209"/>
    </source>
</evidence>
<feature type="domain" description="Wall-associated receptor kinase galacturonan-binding" evidence="15">
    <location>
        <begin position="30"/>
        <end position="92"/>
    </location>
</feature>
<dbReference type="GO" id="GO:0030247">
    <property type="term" value="F:polysaccharide binding"/>
    <property type="evidence" value="ECO:0007669"/>
    <property type="project" value="InterPro"/>
</dbReference>
<evidence type="ECO:0000256" key="3">
    <source>
        <dbReference type="ARBA" id="ARBA00004906"/>
    </source>
</evidence>
<keyword evidence="10" id="KW-0833">Ubl conjugation pathway</keyword>
<name>A0A0B2SHA9_GLYSO</name>
<dbReference type="GO" id="GO:0008270">
    <property type="term" value="F:zinc ion binding"/>
    <property type="evidence" value="ECO:0007669"/>
    <property type="project" value="UniProtKB-KW"/>
</dbReference>
<comment type="pathway">
    <text evidence="3">Protein modification; protein ubiquitination.</text>
</comment>
<keyword evidence="9" id="KW-0863">Zinc-finger</keyword>
<proteinExistence type="inferred from homology"/>
<keyword evidence="6" id="KW-0812">Transmembrane</keyword>
<keyword evidence="8" id="KW-0732">Signal</keyword>
<evidence type="ECO:0000256" key="1">
    <source>
        <dbReference type="ARBA" id="ARBA00000900"/>
    </source>
</evidence>
<dbReference type="InterPro" id="IPR046948">
    <property type="entry name" value="ATL20-22-like"/>
</dbReference>
<dbReference type="Pfam" id="PF13947">
    <property type="entry name" value="GUB_WAK_bind"/>
    <property type="match status" value="1"/>
</dbReference>
<keyword evidence="13" id="KW-0472">Membrane</keyword>
<comment type="subcellular location">
    <subcellularLocation>
        <location evidence="2">Membrane</location>
        <topology evidence="2">Single-pass membrane protein</topology>
    </subcellularLocation>
</comment>